<evidence type="ECO:0000259" key="3">
    <source>
        <dbReference type="Pfam" id="PF02397"/>
    </source>
</evidence>
<dbReference type="PANTHER" id="PTHR30576:SF0">
    <property type="entry name" value="UNDECAPRENYL-PHOSPHATE N-ACETYLGALACTOSAMINYL 1-PHOSPHATE TRANSFERASE-RELATED"/>
    <property type="match status" value="1"/>
</dbReference>
<dbReference type="RefSeq" id="WP_085897148.1">
    <property type="nucleotide sequence ID" value="NZ_FWFY01000009.1"/>
</dbReference>
<reference evidence="5 6" key="1">
    <citation type="submission" date="2017-03" db="EMBL/GenBank/DDBJ databases">
        <authorList>
            <person name="Afonso C.L."/>
            <person name="Miller P.J."/>
            <person name="Scott M.A."/>
            <person name="Spackman E."/>
            <person name="Goraichik I."/>
            <person name="Dimitrov K.M."/>
            <person name="Suarez D.L."/>
            <person name="Swayne D.E."/>
        </authorList>
    </citation>
    <scope>NUCLEOTIDE SEQUENCE [LARGE SCALE GENOMIC DNA]</scope>
    <source>
        <strain evidence="5 6">CECT 8367</strain>
    </source>
</reference>
<keyword evidence="2" id="KW-0270">Exopolysaccharide synthesis</keyword>
<dbReference type="Proteomes" id="UP000240624">
    <property type="component" value="Unassembled WGS sequence"/>
</dbReference>
<sequence>MTPAKRTFDLTVSILLLALLWPVLAALILLLLVKEGRPVFYVAERMRTPEQSFGLIKLRTMRPAPYGTRATGVTGGDKSDRMSGLHRMLRRTRADELPQLWNVIRGDISLVGPRPPLRIYVEAFPDLYAAVLRSRPGITGLASLRYHATEERLLAHCRSAEETDAVYRRRCVPRKARLDLIYQRHATVCHDVSLIAETAGRVLRLAPRRFPRKARPRRVPATVD</sequence>
<evidence type="ECO:0000313" key="4">
    <source>
        <dbReference type="EMBL" id="PSK84090.1"/>
    </source>
</evidence>
<comment type="similarity">
    <text evidence="1">Belongs to the bacterial sugar transferase family.</text>
</comment>
<dbReference type="Pfam" id="PF02397">
    <property type="entry name" value="Bac_transf"/>
    <property type="match status" value="1"/>
</dbReference>
<dbReference type="Proteomes" id="UP000193495">
    <property type="component" value="Unassembled WGS sequence"/>
</dbReference>
<evidence type="ECO:0000313" key="5">
    <source>
        <dbReference type="EMBL" id="SLN59193.1"/>
    </source>
</evidence>
<dbReference type="EMBL" id="FWFY01000009">
    <property type="protein sequence ID" value="SLN59193.1"/>
    <property type="molecule type" value="Genomic_DNA"/>
</dbReference>
<dbReference type="EMBL" id="PYGB01000009">
    <property type="protein sequence ID" value="PSK84090.1"/>
    <property type="molecule type" value="Genomic_DNA"/>
</dbReference>
<evidence type="ECO:0000256" key="1">
    <source>
        <dbReference type="ARBA" id="ARBA00006464"/>
    </source>
</evidence>
<dbReference type="PANTHER" id="PTHR30576">
    <property type="entry name" value="COLANIC BIOSYNTHESIS UDP-GLUCOSE LIPID CARRIER TRANSFERASE"/>
    <property type="match status" value="1"/>
</dbReference>
<dbReference type="InterPro" id="IPR003362">
    <property type="entry name" value="Bact_transf"/>
</dbReference>
<evidence type="ECO:0000313" key="7">
    <source>
        <dbReference type="Proteomes" id="UP000240624"/>
    </source>
</evidence>
<reference evidence="4 7" key="2">
    <citation type="submission" date="2018-03" db="EMBL/GenBank/DDBJ databases">
        <title>Genomic Encyclopedia of Archaeal and Bacterial Type Strains, Phase II (KMG-II): from individual species to whole genera.</title>
        <authorList>
            <person name="Goeker M."/>
        </authorList>
    </citation>
    <scope>NUCLEOTIDE SEQUENCE [LARGE SCALE GENOMIC DNA]</scope>
    <source>
        <strain evidence="4 7">DSM 29956</strain>
    </source>
</reference>
<name>A0A1X6ZRI0_9RHOB</name>
<evidence type="ECO:0000256" key="2">
    <source>
        <dbReference type="ARBA" id="ARBA00023169"/>
    </source>
</evidence>
<dbReference type="OrthoDB" id="9808602at2"/>
<dbReference type="AlphaFoldDB" id="A0A1X6ZRI0"/>
<protein>
    <submittedName>
        <fullName evidence="4">Lipopolysaccharide/colanic/teichoic acid biosynthesis glycosyltransferase</fullName>
    </submittedName>
    <submittedName>
        <fullName evidence="5">Putative undecaprenyl-phosphate N-acetylgalactosaminyl 1-phosphate transferase</fullName>
        <ecNumber evidence="5">2.7.8.-</ecNumber>
    </submittedName>
</protein>
<feature type="domain" description="Bacterial sugar transferase" evidence="3">
    <location>
        <begin position="5"/>
        <end position="203"/>
    </location>
</feature>
<organism evidence="5 6">
    <name type="scientific">Limimaricola soesokkakensis</name>
    <dbReference type="NCBI Taxonomy" id="1343159"/>
    <lineage>
        <taxon>Bacteria</taxon>
        <taxon>Pseudomonadati</taxon>
        <taxon>Pseudomonadota</taxon>
        <taxon>Alphaproteobacteria</taxon>
        <taxon>Rhodobacterales</taxon>
        <taxon>Paracoccaceae</taxon>
        <taxon>Limimaricola</taxon>
    </lineage>
</organism>
<dbReference type="GO" id="GO:0016780">
    <property type="term" value="F:phosphotransferase activity, for other substituted phosphate groups"/>
    <property type="evidence" value="ECO:0007669"/>
    <property type="project" value="TreeGrafter"/>
</dbReference>
<gene>
    <name evidence="5" type="primary">tuaA</name>
    <name evidence="4" type="ORF">CLV79_10963</name>
    <name evidence="5" type="ORF">LOS8367_02834</name>
</gene>
<proteinExistence type="inferred from homology"/>
<keyword evidence="5" id="KW-0808">Transferase</keyword>
<dbReference type="EC" id="2.7.8.-" evidence="5"/>
<evidence type="ECO:0000313" key="6">
    <source>
        <dbReference type="Proteomes" id="UP000193495"/>
    </source>
</evidence>
<dbReference type="GO" id="GO:0000271">
    <property type="term" value="P:polysaccharide biosynthetic process"/>
    <property type="evidence" value="ECO:0007669"/>
    <property type="project" value="UniProtKB-KW"/>
</dbReference>
<accession>A0A1X6ZRI0</accession>
<keyword evidence="7" id="KW-1185">Reference proteome</keyword>